<protein>
    <submittedName>
        <fullName evidence="1">Uncharacterized protein</fullName>
    </submittedName>
</protein>
<reference evidence="1" key="1">
    <citation type="journal article" date="2021" name="PeerJ">
        <title>Extensive microbial diversity within the chicken gut microbiome revealed by metagenomics and culture.</title>
        <authorList>
            <person name="Gilroy R."/>
            <person name="Ravi A."/>
            <person name="Getino M."/>
            <person name="Pursley I."/>
            <person name="Horton D.L."/>
            <person name="Alikhan N.F."/>
            <person name="Baker D."/>
            <person name="Gharbi K."/>
            <person name="Hall N."/>
            <person name="Watson M."/>
            <person name="Adriaenssens E.M."/>
            <person name="Foster-Nyarko E."/>
            <person name="Jarju S."/>
            <person name="Secka A."/>
            <person name="Antonio M."/>
            <person name="Oren A."/>
            <person name="Chaudhuri R.R."/>
            <person name="La Ragione R."/>
            <person name="Hildebrand F."/>
            <person name="Pallen M.J."/>
        </authorList>
    </citation>
    <scope>NUCLEOTIDE SEQUENCE</scope>
    <source>
        <strain evidence="1">ChiSjej1B19-5720</strain>
    </source>
</reference>
<proteinExistence type="predicted"/>
<feature type="non-terminal residue" evidence="1">
    <location>
        <position position="108"/>
    </location>
</feature>
<dbReference type="EMBL" id="DWYZ01000004">
    <property type="protein sequence ID" value="HJB27209.1"/>
    <property type="molecule type" value="Genomic_DNA"/>
</dbReference>
<organism evidence="1 2">
    <name type="scientific">Candidatus Blautia faecavium</name>
    <dbReference type="NCBI Taxonomy" id="2838487"/>
    <lineage>
        <taxon>Bacteria</taxon>
        <taxon>Bacillati</taxon>
        <taxon>Bacillota</taxon>
        <taxon>Clostridia</taxon>
        <taxon>Lachnospirales</taxon>
        <taxon>Lachnospiraceae</taxon>
        <taxon>Blautia</taxon>
    </lineage>
</organism>
<name>A0A9D2RV79_9FIRM</name>
<dbReference type="AlphaFoldDB" id="A0A9D2RV79"/>
<sequence length="108" mass="12204">MDSGQHKIPYCLAMNSKRFAALTVTRPGISNPAALFVFWEGLRLFAERDILLDLRLTFPGEGAYVMLSQYGNIEVVFDAVSQKGLAMMQKKYMKEMGHSEAQMFFSVD</sequence>
<comment type="caution">
    <text evidence="1">The sequence shown here is derived from an EMBL/GenBank/DDBJ whole genome shotgun (WGS) entry which is preliminary data.</text>
</comment>
<evidence type="ECO:0000313" key="2">
    <source>
        <dbReference type="Proteomes" id="UP000823842"/>
    </source>
</evidence>
<evidence type="ECO:0000313" key="1">
    <source>
        <dbReference type="EMBL" id="HJB27209.1"/>
    </source>
</evidence>
<dbReference type="Proteomes" id="UP000823842">
    <property type="component" value="Unassembled WGS sequence"/>
</dbReference>
<reference evidence="1" key="2">
    <citation type="submission" date="2021-04" db="EMBL/GenBank/DDBJ databases">
        <authorList>
            <person name="Gilroy R."/>
        </authorList>
    </citation>
    <scope>NUCLEOTIDE SEQUENCE</scope>
    <source>
        <strain evidence="1">ChiSjej1B19-5720</strain>
    </source>
</reference>
<accession>A0A9D2RV79</accession>
<gene>
    <name evidence="1" type="ORF">IAA06_00215</name>
</gene>